<evidence type="ECO:0000313" key="6">
    <source>
        <dbReference type="Proteomes" id="UP000324748"/>
    </source>
</evidence>
<dbReference type="EMBL" id="VSWC01000080">
    <property type="protein sequence ID" value="KAA1093191.1"/>
    <property type="molecule type" value="Genomic_DNA"/>
</dbReference>
<evidence type="ECO:0000256" key="1">
    <source>
        <dbReference type="SAM" id="SignalP"/>
    </source>
</evidence>
<dbReference type="Proteomes" id="UP000324748">
    <property type="component" value="Unassembled WGS sequence"/>
</dbReference>
<evidence type="ECO:0000313" key="5">
    <source>
        <dbReference type="EMBL" id="KAA1127949.1"/>
    </source>
</evidence>
<dbReference type="EMBL" id="VDEP01000146">
    <property type="protein sequence ID" value="KAA1127949.1"/>
    <property type="molecule type" value="Genomic_DNA"/>
</dbReference>
<keyword evidence="1" id="KW-0732">Signal</keyword>
<dbReference type="AlphaFoldDB" id="A0A5B0RKQ1"/>
<evidence type="ECO:0000313" key="7">
    <source>
        <dbReference type="Proteomes" id="UP000325313"/>
    </source>
</evidence>
<comment type="caution">
    <text evidence="4">The sequence shown here is derived from an EMBL/GenBank/DDBJ whole genome shotgun (WGS) entry which is preliminary data.</text>
</comment>
<evidence type="ECO:0000313" key="2">
    <source>
        <dbReference type="EMBL" id="KAA1089714.1"/>
    </source>
</evidence>
<name>A0A5B0RKQ1_PUCGR</name>
<dbReference type="EMBL" id="VDEP01000180">
    <property type="protein sequence ID" value="KAA1125274.1"/>
    <property type="molecule type" value="Genomic_DNA"/>
</dbReference>
<dbReference type="OrthoDB" id="2496892at2759"/>
<sequence>MHAAKVLLLCLIGLIGLDFGLASVAHVKRGGSFPGSECTATLKQPNGKNAAASFNWQFWKQKTNPWQAQFPVGATEKRQVTLFVNNDKRCSAKFWVDLKTCTMQSNPRLPKSATFEIEKHFSQPSPILPEGQSSEGTVQWQNCPPGMTVHVDF</sequence>
<proteinExistence type="predicted"/>
<feature type="chain" id="PRO_5036138151" evidence="1">
    <location>
        <begin position="23"/>
        <end position="153"/>
    </location>
</feature>
<keyword evidence="6" id="KW-1185">Reference proteome</keyword>
<reference evidence="6 7" key="1">
    <citation type="submission" date="2019-05" db="EMBL/GenBank/DDBJ databases">
        <title>Emergence of the Ug99 lineage of the wheat stem rust pathogen through somatic hybridization.</title>
        <authorList>
            <person name="Li F."/>
            <person name="Upadhyaya N.M."/>
            <person name="Sperschneider J."/>
            <person name="Matny O."/>
            <person name="Nguyen-Phuc H."/>
            <person name="Mago R."/>
            <person name="Raley C."/>
            <person name="Miller M.E."/>
            <person name="Silverstein K.A.T."/>
            <person name="Henningsen E."/>
            <person name="Hirsch C.D."/>
            <person name="Visser B."/>
            <person name="Pretorius Z.A."/>
            <person name="Steffenson B.J."/>
            <person name="Schwessinger B."/>
            <person name="Dodds P.N."/>
            <person name="Figueroa M."/>
        </authorList>
    </citation>
    <scope>NUCLEOTIDE SEQUENCE [LARGE SCALE GENOMIC DNA]</scope>
    <source>
        <strain evidence="2">21-0</strain>
        <strain evidence="4 7">Ug99</strain>
    </source>
</reference>
<dbReference type="EMBL" id="VSWC01000093">
    <property type="protein sequence ID" value="KAA1089714.1"/>
    <property type="molecule type" value="Genomic_DNA"/>
</dbReference>
<organism evidence="4 7">
    <name type="scientific">Puccinia graminis f. sp. tritici</name>
    <dbReference type="NCBI Taxonomy" id="56615"/>
    <lineage>
        <taxon>Eukaryota</taxon>
        <taxon>Fungi</taxon>
        <taxon>Dikarya</taxon>
        <taxon>Basidiomycota</taxon>
        <taxon>Pucciniomycotina</taxon>
        <taxon>Pucciniomycetes</taxon>
        <taxon>Pucciniales</taxon>
        <taxon>Pucciniaceae</taxon>
        <taxon>Puccinia</taxon>
    </lineage>
</organism>
<protein>
    <submittedName>
        <fullName evidence="4">Uncharacterized protein</fullName>
    </submittedName>
</protein>
<evidence type="ECO:0000313" key="3">
    <source>
        <dbReference type="EMBL" id="KAA1093191.1"/>
    </source>
</evidence>
<accession>A0A5B0RKQ1</accession>
<evidence type="ECO:0000313" key="4">
    <source>
        <dbReference type="EMBL" id="KAA1125274.1"/>
    </source>
</evidence>
<dbReference type="Proteomes" id="UP000325313">
    <property type="component" value="Unassembled WGS sequence"/>
</dbReference>
<gene>
    <name evidence="2" type="ORF">PGT21_027988</name>
    <name evidence="3" type="ORF">PGT21_028240</name>
    <name evidence="5" type="ORF">PGTUg99_004890</name>
    <name evidence="4" type="ORF">PGTUg99_006372</name>
</gene>
<feature type="signal peptide" evidence="1">
    <location>
        <begin position="1"/>
        <end position="22"/>
    </location>
</feature>
<dbReference type="OMA" id="CTATFWV"/>